<accession>A0A6C2UB75</accession>
<dbReference type="Pfam" id="PF12795">
    <property type="entry name" value="MscS_porin"/>
    <property type="match status" value="1"/>
</dbReference>
<dbReference type="GO" id="GO:0016020">
    <property type="term" value="C:membrane"/>
    <property type="evidence" value="ECO:0007669"/>
    <property type="project" value="InterPro"/>
</dbReference>
<gene>
    <name evidence="4" type="primary">mscK</name>
    <name evidence="4" type="ORF">PDESU_05708</name>
</gene>
<name>A0A6C2UB75_PONDE</name>
<dbReference type="SUPFAM" id="SSF82689">
    <property type="entry name" value="Mechanosensitive channel protein MscS (YggB), C-terminal domain"/>
    <property type="match status" value="1"/>
</dbReference>
<keyword evidence="5" id="KW-1185">Reference proteome</keyword>
<evidence type="ECO:0000313" key="5">
    <source>
        <dbReference type="Proteomes" id="UP000366872"/>
    </source>
</evidence>
<feature type="chain" id="PRO_5025588621" evidence="2">
    <location>
        <begin position="27"/>
        <end position="265"/>
    </location>
</feature>
<feature type="signal peptide" evidence="2">
    <location>
        <begin position="1"/>
        <end position="26"/>
    </location>
</feature>
<dbReference type="RefSeq" id="WP_136082613.1">
    <property type="nucleotide sequence ID" value="NZ_CAAHFG010000004.1"/>
</dbReference>
<dbReference type="Proteomes" id="UP000366872">
    <property type="component" value="Unassembled WGS sequence"/>
</dbReference>
<evidence type="ECO:0000313" key="4">
    <source>
        <dbReference type="EMBL" id="VGO17113.1"/>
    </source>
</evidence>
<dbReference type="PANTHER" id="PTHR30347:SF1">
    <property type="entry name" value="MECHANOSENSITIVE CHANNEL MSCK"/>
    <property type="match status" value="1"/>
</dbReference>
<feature type="coiled-coil region" evidence="1">
    <location>
        <begin position="120"/>
        <end position="147"/>
    </location>
</feature>
<sequence length="265" mass="28847">MKKQSARIAGGLLATLLLLHPAAASGQDAMPAEPPSLEQVEKQSEAIRNDASLEETLRQAIVQNLQQATDSLKRATAFADSTAEFERQIQQAPSSLAAIKQELETPAAPVELAPGSAKPLTAWEQELQQATADLATVRQQFAELDAENNKRTVRRSELPGLLAAASALRKELLIPNKQFVTGELVNWTLTNSVLRIVVPFGIAYGSDTKKAQRILLEIAKNYRMAVDDAFRKAGIEIAFPQRDLHIRSSCFPFAPEDIATPGTPE</sequence>
<keyword evidence="2" id="KW-0732">Signal</keyword>
<protein>
    <submittedName>
        <fullName evidence="4">Mechanosensitive channel MscK</fullName>
    </submittedName>
</protein>
<dbReference type="InterPro" id="IPR011066">
    <property type="entry name" value="MscS_channel_C_sf"/>
</dbReference>
<evidence type="ECO:0000256" key="1">
    <source>
        <dbReference type="SAM" id="Coils"/>
    </source>
</evidence>
<dbReference type="EMBL" id="CAAHFG010000004">
    <property type="protein sequence ID" value="VGO17113.1"/>
    <property type="molecule type" value="Genomic_DNA"/>
</dbReference>
<evidence type="ECO:0000256" key="2">
    <source>
        <dbReference type="SAM" id="SignalP"/>
    </source>
</evidence>
<reference evidence="4 5" key="1">
    <citation type="submission" date="2019-04" db="EMBL/GenBank/DDBJ databases">
        <authorList>
            <person name="Van Vliet M D."/>
        </authorList>
    </citation>
    <scope>NUCLEOTIDE SEQUENCE [LARGE SCALE GENOMIC DNA]</scope>
    <source>
        <strain evidence="4 5">F1</strain>
    </source>
</reference>
<dbReference type="InterPro" id="IPR024393">
    <property type="entry name" value="MscS_porin"/>
</dbReference>
<evidence type="ECO:0000259" key="3">
    <source>
        <dbReference type="Pfam" id="PF12795"/>
    </source>
</evidence>
<dbReference type="InterPro" id="IPR052702">
    <property type="entry name" value="MscS-like_channel"/>
</dbReference>
<dbReference type="PANTHER" id="PTHR30347">
    <property type="entry name" value="POTASSIUM CHANNEL RELATED"/>
    <property type="match status" value="1"/>
</dbReference>
<organism evidence="4 5">
    <name type="scientific">Pontiella desulfatans</name>
    <dbReference type="NCBI Taxonomy" id="2750659"/>
    <lineage>
        <taxon>Bacteria</taxon>
        <taxon>Pseudomonadati</taxon>
        <taxon>Kiritimatiellota</taxon>
        <taxon>Kiritimatiellia</taxon>
        <taxon>Kiritimatiellales</taxon>
        <taxon>Pontiellaceae</taxon>
        <taxon>Pontiella</taxon>
    </lineage>
</organism>
<proteinExistence type="predicted"/>
<feature type="domain" description="Mechanosensitive ion channel MscS porin" evidence="3">
    <location>
        <begin position="49"/>
        <end position="170"/>
    </location>
</feature>
<keyword evidence="1" id="KW-0175">Coiled coil</keyword>
<dbReference type="AlphaFoldDB" id="A0A6C2UB75"/>